<accession>A0A1I7EPY9</accession>
<sequence length="171" mass="19189">MAMTRRAVVLTNHWAAALQNVAGFPRAVLTFDNLADYNDSHAADVPRAANRLRSLFRRAGPPESRMQSTDKQIEVSPDDPTMQVTSARTPVQCDRYRLTVRARAGNLRVVAAWQVLGCEAHHADHVRVRVDRRHGYEEMTITFAAVTSDTLAAMVDRLIALPWALDAYFYP</sequence>
<evidence type="ECO:0000256" key="1">
    <source>
        <dbReference type="SAM" id="MobiDB-lite"/>
    </source>
</evidence>
<dbReference type="AlphaFoldDB" id="A0A1I7EPY9"/>
<organism evidence="2 3">
    <name type="scientific">Paraburkholderia aspalathi</name>
    <dbReference type="NCBI Taxonomy" id="1324617"/>
    <lineage>
        <taxon>Bacteria</taxon>
        <taxon>Pseudomonadati</taxon>
        <taxon>Pseudomonadota</taxon>
        <taxon>Betaproteobacteria</taxon>
        <taxon>Burkholderiales</taxon>
        <taxon>Burkholderiaceae</taxon>
        <taxon>Paraburkholderia</taxon>
    </lineage>
</organism>
<gene>
    <name evidence="2" type="ORF">SAMN05192563_104511</name>
</gene>
<evidence type="ECO:0000313" key="3">
    <source>
        <dbReference type="Proteomes" id="UP000198844"/>
    </source>
</evidence>
<feature type="region of interest" description="Disordered" evidence="1">
    <location>
        <begin position="59"/>
        <end position="84"/>
    </location>
</feature>
<protein>
    <submittedName>
        <fullName evidence="2">Uncharacterized protein</fullName>
    </submittedName>
</protein>
<evidence type="ECO:0000313" key="2">
    <source>
        <dbReference type="EMBL" id="SFU25988.1"/>
    </source>
</evidence>
<reference evidence="2 3" key="1">
    <citation type="submission" date="2016-10" db="EMBL/GenBank/DDBJ databases">
        <authorList>
            <person name="de Groot N.N."/>
        </authorList>
    </citation>
    <scope>NUCLEOTIDE SEQUENCE [LARGE SCALE GENOMIC DNA]</scope>
    <source>
        <strain evidence="2 3">LMG 27731</strain>
    </source>
</reference>
<proteinExistence type="predicted"/>
<dbReference type="EMBL" id="FPBH01000045">
    <property type="protein sequence ID" value="SFU25988.1"/>
    <property type="molecule type" value="Genomic_DNA"/>
</dbReference>
<name>A0A1I7EPY9_9BURK</name>
<dbReference type="Proteomes" id="UP000198844">
    <property type="component" value="Unassembled WGS sequence"/>
</dbReference>